<dbReference type="Gene3D" id="1.10.10.10">
    <property type="entry name" value="Winged helix-like DNA-binding domain superfamily/Winged helix DNA-binding domain"/>
    <property type="match status" value="1"/>
</dbReference>
<protein>
    <submittedName>
        <fullName evidence="7">AfsR/SARP family transcriptional regulator</fullName>
    </submittedName>
</protein>
<dbReference type="EMBL" id="JAQFWP010000031">
    <property type="protein sequence ID" value="MDA2806200.1"/>
    <property type="molecule type" value="Genomic_DNA"/>
</dbReference>
<keyword evidence="2" id="KW-0805">Transcription regulation</keyword>
<dbReference type="CDD" id="cd15831">
    <property type="entry name" value="BTAD"/>
    <property type="match status" value="1"/>
</dbReference>
<dbReference type="PROSITE" id="PS51755">
    <property type="entry name" value="OMPR_PHOB"/>
    <property type="match status" value="1"/>
</dbReference>
<evidence type="ECO:0000313" key="8">
    <source>
        <dbReference type="Proteomes" id="UP001165685"/>
    </source>
</evidence>
<comment type="similarity">
    <text evidence="1">Belongs to the AfsR/DnrI/RedD regulatory family.</text>
</comment>
<dbReference type="SUPFAM" id="SSF46894">
    <property type="entry name" value="C-terminal effector domain of the bipartite response regulators"/>
    <property type="match status" value="1"/>
</dbReference>
<dbReference type="Proteomes" id="UP001165685">
    <property type="component" value="Unassembled WGS sequence"/>
</dbReference>
<gene>
    <name evidence="7" type="ORF">O4U47_16935</name>
</gene>
<feature type="domain" description="OmpR/PhoB-type" evidence="6">
    <location>
        <begin position="1"/>
        <end position="90"/>
    </location>
</feature>
<comment type="caution">
    <text evidence="7">The sequence shown here is derived from an EMBL/GenBank/DDBJ whole genome shotgun (WGS) entry which is preliminary data.</text>
</comment>
<accession>A0ABT4TNC4</accession>
<dbReference type="InterPro" id="IPR001867">
    <property type="entry name" value="OmpR/PhoB-type_DNA-bd"/>
</dbReference>
<dbReference type="Gene3D" id="1.25.40.10">
    <property type="entry name" value="Tetratricopeptide repeat domain"/>
    <property type="match status" value="1"/>
</dbReference>
<dbReference type="RefSeq" id="WP_270678844.1">
    <property type="nucleotide sequence ID" value="NZ_JAQFWP010000031.1"/>
</dbReference>
<dbReference type="InterPro" id="IPR005158">
    <property type="entry name" value="BTAD"/>
</dbReference>
<dbReference type="Gene3D" id="3.40.50.300">
    <property type="entry name" value="P-loop containing nucleotide triphosphate hydrolases"/>
    <property type="match status" value="1"/>
</dbReference>
<reference evidence="7" key="1">
    <citation type="submission" date="2023-01" db="EMBL/GenBank/DDBJ databases">
        <title>Draft genome sequence of Nocardiopsis sp. LSu2-4 isolated from halophytes.</title>
        <authorList>
            <person name="Duangmal K."/>
            <person name="Chantavorakit T."/>
        </authorList>
    </citation>
    <scope>NUCLEOTIDE SEQUENCE</scope>
    <source>
        <strain evidence="7">LSu2-4</strain>
    </source>
</reference>
<dbReference type="InterPro" id="IPR051677">
    <property type="entry name" value="AfsR-DnrI-RedD_regulator"/>
</dbReference>
<dbReference type="SMART" id="SM00862">
    <property type="entry name" value="Trans_reg_C"/>
    <property type="match status" value="1"/>
</dbReference>
<dbReference type="PANTHER" id="PTHR35807:SF1">
    <property type="entry name" value="TRANSCRIPTIONAL REGULATOR REDD"/>
    <property type="match status" value="1"/>
</dbReference>
<evidence type="ECO:0000259" key="6">
    <source>
        <dbReference type="PROSITE" id="PS51755"/>
    </source>
</evidence>
<evidence type="ECO:0000313" key="7">
    <source>
        <dbReference type="EMBL" id="MDA2806200.1"/>
    </source>
</evidence>
<keyword evidence="8" id="KW-1185">Reference proteome</keyword>
<dbReference type="InterPro" id="IPR027417">
    <property type="entry name" value="P-loop_NTPase"/>
</dbReference>
<evidence type="ECO:0000256" key="4">
    <source>
        <dbReference type="ARBA" id="ARBA00023163"/>
    </source>
</evidence>
<dbReference type="InterPro" id="IPR016032">
    <property type="entry name" value="Sig_transdc_resp-reg_C-effctor"/>
</dbReference>
<dbReference type="InterPro" id="IPR011990">
    <property type="entry name" value="TPR-like_helical_dom_sf"/>
</dbReference>
<dbReference type="PANTHER" id="PTHR35807">
    <property type="entry name" value="TRANSCRIPTIONAL REGULATOR REDD-RELATED"/>
    <property type="match status" value="1"/>
</dbReference>
<name>A0ABT4TNC4_9ACTN</name>
<dbReference type="Pfam" id="PF03704">
    <property type="entry name" value="BTAD"/>
    <property type="match status" value="1"/>
</dbReference>
<keyword evidence="3 5" id="KW-0238">DNA-binding</keyword>
<dbReference type="PRINTS" id="PR00364">
    <property type="entry name" value="DISEASERSIST"/>
</dbReference>
<sequence length="606" mass="62388">MQIRILGPVQVLRDGKSVPLGGAKPSAALAALLLADGAPVSVDRLSRSLWGPCPPATMPAQIHTYVSRLRKILGPGAHLERRAGGYALRVPDAAVDLRDFARLAALGRTALEGGYHREASAHLSAALEQWTGRPLDGAAGPLAEAEAPRLAGAHLAAVEDRAEADLALGRHRRTAEELAPLVEEHPLRERLRAQLMTALYRCGRQADALEVYRAGRALIADELGVDPSSVLDGAFQTILRGEPGPPPAPAPVEPAPALPADLADFTGRVRHLADLAAWLGPGGAPGGPAPVVVAGGAGTGKTALAVRAAHALRDRFPDGTAFARLTGPQGRPRPLGEVLADLLGCLSGGEPVPGDTAGRLARYRRLCAGRRLLVVLDDAVAPGPAAELLPAGPGAHTMVTTRSRRTALPGARLLHLGPFEPEEAAELLRGTAGAARTDGDAGDAGDAAELAAACGHLPLAVRAAAVRLAAKEHWGPALLLRRMARGPLAELAAGGVDVRGELRAAVRRLPGPLRADAAGLARLGGGPLSVRDAAAALGREEVEAEDVLEALVDENMLSPSGMAPGGRFSYVLPAPLRWALLEESGVWARTSPHPGGAGRVSAPGRG</sequence>
<evidence type="ECO:0000256" key="1">
    <source>
        <dbReference type="ARBA" id="ARBA00005820"/>
    </source>
</evidence>
<evidence type="ECO:0000256" key="5">
    <source>
        <dbReference type="PROSITE-ProRule" id="PRU01091"/>
    </source>
</evidence>
<dbReference type="InterPro" id="IPR036388">
    <property type="entry name" value="WH-like_DNA-bd_sf"/>
</dbReference>
<dbReference type="SMART" id="SM01043">
    <property type="entry name" value="BTAD"/>
    <property type="match status" value="1"/>
</dbReference>
<dbReference type="SUPFAM" id="SSF48452">
    <property type="entry name" value="TPR-like"/>
    <property type="match status" value="1"/>
</dbReference>
<keyword evidence="4" id="KW-0804">Transcription</keyword>
<dbReference type="SUPFAM" id="SSF52540">
    <property type="entry name" value="P-loop containing nucleoside triphosphate hydrolases"/>
    <property type="match status" value="1"/>
</dbReference>
<evidence type="ECO:0000256" key="2">
    <source>
        <dbReference type="ARBA" id="ARBA00023015"/>
    </source>
</evidence>
<evidence type="ECO:0000256" key="3">
    <source>
        <dbReference type="ARBA" id="ARBA00023125"/>
    </source>
</evidence>
<feature type="DNA-binding region" description="OmpR/PhoB-type" evidence="5">
    <location>
        <begin position="1"/>
        <end position="90"/>
    </location>
</feature>
<proteinExistence type="inferred from homology"/>
<organism evidence="7 8">
    <name type="scientific">Nocardiopsis suaedae</name>
    <dbReference type="NCBI Taxonomy" id="3018444"/>
    <lineage>
        <taxon>Bacteria</taxon>
        <taxon>Bacillati</taxon>
        <taxon>Actinomycetota</taxon>
        <taxon>Actinomycetes</taxon>
        <taxon>Streptosporangiales</taxon>
        <taxon>Nocardiopsidaceae</taxon>
        <taxon>Nocardiopsis</taxon>
    </lineage>
</organism>